<accession>A0A1V4SJQ2</accession>
<feature type="active site" description="Proton donor/acceptor" evidence="3">
    <location>
        <position position="145"/>
    </location>
</feature>
<name>A0A1V4SJQ2_RUMHU</name>
<organism evidence="5 6">
    <name type="scientific">Ruminiclostridium hungatei</name>
    <name type="common">Clostridium hungatei</name>
    <dbReference type="NCBI Taxonomy" id="48256"/>
    <lineage>
        <taxon>Bacteria</taxon>
        <taxon>Bacillati</taxon>
        <taxon>Bacillota</taxon>
        <taxon>Clostridia</taxon>
        <taxon>Eubacteriales</taxon>
        <taxon>Oscillospiraceae</taxon>
        <taxon>Ruminiclostridium</taxon>
    </lineage>
</organism>
<dbReference type="GO" id="GO:0016853">
    <property type="term" value="F:isomerase activity"/>
    <property type="evidence" value="ECO:0007669"/>
    <property type="project" value="UniProtKB-KW"/>
</dbReference>
<gene>
    <name evidence="5" type="ORF">CLHUN_20690</name>
</gene>
<evidence type="ECO:0000256" key="2">
    <source>
        <dbReference type="PIRNR" id="PIRNR006241"/>
    </source>
</evidence>
<feature type="domain" description="Xylose isomerase-like TIM barrel" evidence="4">
    <location>
        <begin position="23"/>
        <end position="241"/>
    </location>
</feature>
<dbReference type="EC" id="5.3.1.-" evidence="5"/>
<dbReference type="InterPro" id="IPR026040">
    <property type="entry name" value="HyI-like"/>
</dbReference>
<evidence type="ECO:0000256" key="3">
    <source>
        <dbReference type="PIRSR" id="PIRSR006241-50"/>
    </source>
</evidence>
<dbReference type="PIRSF" id="PIRSF006241">
    <property type="entry name" value="HyI"/>
    <property type="match status" value="1"/>
</dbReference>
<reference evidence="5 6" key="1">
    <citation type="submission" date="2017-03" db="EMBL/GenBank/DDBJ databases">
        <title>Genome sequence of Clostridium hungatei DSM 14427.</title>
        <authorList>
            <person name="Poehlein A."/>
            <person name="Daniel R."/>
        </authorList>
    </citation>
    <scope>NUCLEOTIDE SEQUENCE [LARGE SCALE GENOMIC DNA]</scope>
    <source>
        <strain evidence="5 6">DSM 14427</strain>
    </source>
</reference>
<evidence type="ECO:0000313" key="5">
    <source>
        <dbReference type="EMBL" id="OPX44044.1"/>
    </source>
</evidence>
<proteinExistence type="inferred from homology"/>
<dbReference type="PANTHER" id="PTHR43489:SF7">
    <property type="entry name" value="3-DEHYDRO-D-GULOSIDE 4-EPIMERASE-RELATED"/>
    <property type="match status" value="1"/>
</dbReference>
<sequence length="276" mass="30936">MGNINISYNTLVYAGEDISAGIARLAKFGYDGVDFVGEPEQYDAEKICRLLEEHHIEASSICAIFNEQRDFVSSDPAIRANAIAYVKSCVDFAAAIGAKAISVQATACMKINAEASEEEEWSWAVEGIREAGLYAKEKGIRLTLEAWNRYETYLINRLEQALRMVTDIDLPNVGVMGDTYHMNIEEIDMADAIRKVGNKLYYLHIADSNRAAPGRGHINFDEIAKALRDIGYNGWISMELLPAAANPFSGKRCEEFYDQYSEESITFLKNLFEKIK</sequence>
<evidence type="ECO:0000256" key="1">
    <source>
        <dbReference type="ARBA" id="ARBA00023235"/>
    </source>
</evidence>
<keyword evidence="6" id="KW-1185">Reference proteome</keyword>
<dbReference type="InterPro" id="IPR013022">
    <property type="entry name" value="Xyl_isomerase-like_TIM-brl"/>
</dbReference>
<dbReference type="InterPro" id="IPR036237">
    <property type="entry name" value="Xyl_isomerase-like_sf"/>
</dbReference>
<dbReference type="RefSeq" id="WP_080064507.1">
    <property type="nucleotide sequence ID" value="NZ_MZGX01000012.1"/>
</dbReference>
<dbReference type="Pfam" id="PF01261">
    <property type="entry name" value="AP_endonuc_2"/>
    <property type="match status" value="1"/>
</dbReference>
<comment type="caution">
    <text evidence="5">The sequence shown here is derived from an EMBL/GenBank/DDBJ whole genome shotgun (WGS) entry which is preliminary data.</text>
</comment>
<dbReference type="AlphaFoldDB" id="A0A1V4SJQ2"/>
<dbReference type="STRING" id="48256.CLHUN_20690"/>
<dbReference type="SUPFAM" id="SSF51658">
    <property type="entry name" value="Xylose isomerase-like"/>
    <property type="match status" value="1"/>
</dbReference>
<dbReference type="InterPro" id="IPR050417">
    <property type="entry name" value="Sugar_Epim/Isomerase"/>
</dbReference>
<comment type="similarity">
    <text evidence="2">Belongs to the hyi family.</text>
</comment>
<keyword evidence="1 2" id="KW-0413">Isomerase</keyword>
<evidence type="ECO:0000313" key="6">
    <source>
        <dbReference type="Proteomes" id="UP000191554"/>
    </source>
</evidence>
<feature type="active site" description="Proton donor/acceptor" evidence="3">
    <location>
        <position position="239"/>
    </location>
</feature>
<evidence type="ECO:0000259" key="4">
    <source>
        <dbReference type="Pfam" id="PF01261"/>
    </source>
</evidence>
<dbReference type="PANTHER" id="PTHR43489">
    <property type="entry name" value="ISOMERASE"/>
    <property type="match status" value="1"/>
</dbReference>
<dbReference type="Proteomes" id="UP000191554">
    <property type="component" value="Unassembled WGS sequence"/>
</dbReference>
<dbReference type="OrthoDB" id="9786584at2"/>
<protein>
    <submittedName>
        <fullName evidence="5">D-tagatose 3-epimerase</fullName>
        <ecNumber evidence="5">5.3.1.-</ecNumber>
    </submittedName>
</protein>
<dbReference type="EMBL" id="MZGX01000012">
    <property type="protein sequence ID" value="OPX44044.1"/>
    <property type="molecule type" value="Genomic_DNA"/>
</dbReference>
<dbReference type="Gene3D" id="3.20.20.150">
    <property type="entry name" value="Divalent-metal-dependent TIM barrel enzymes"/>
    <property type="match status" value="1"/>
</dbReference>